<feature type="non-terminal residue" evidence="1">
    <location>
        <position position="1"/>
    </location>
</feature>
<reference evidence="1 2" key="1">
    <citation type="submission" date="2023-02" db="EMBL/GenBank/DDBJ databases">
        <title>Comparative genome analysis of Eubacterium limosum species.</title>
        <authorList>
            <person name="Bak J.E."/>
        </authorList>
    </citation>
    <scope>NUCLEOTIDE SEQUENCE [LARGE SCALE GENOMIC DNA]</scope>
    <source>
        <strain evidence="1 2">KGMB01548</strain>
    </source>
</reference>
<proteinExistence type="predicted"/>
<keyword evidence="2" id="KW-1185">Reference proteome</keyword>
<accession>A0ABT5UVD3</accession>
<organism evidence="1 2">
    <name type="scientific">Eubacterium limosum</name>
    <dbReference type="NCBI Taxonomy" id="1736"/>
    <lineage>
        <taxon>Bacteria</taxon>
        <taxon>Bacillati</taxon>
        <taxon>Bacillota</taxon>
        <taxon>Clostridia</taxon>
        <taxon>Eubacteriales</taxon>
        <taxon>Eubacteriaceae</taxon>
        <taxon>Eubacterium</taxon>
    </lineage>
</organism>
<dbReference type="Proteomes" id="UP001215087">
    <property type="component" value="Unassembled WGS sequence"/>
</dbReference>
<sequence>KILLKIGRHYREERFGLVIRTVKIDLANQQASGNRCLFDATKRRMRGGERCRDKEAQIETRPLKYLKSITEISKIGALLRCLIFQKKRLEGGSAKISGVSS</sequence>
<evidence type="ECO:0000313" key="1">
    <source>
        <dbReference type="EMBL" id="MDE1472841.1"/>
    </source>
</evidence>
<dbReference type="RefSeq" id="WP_274703080.1">
    <property type="nucleotide sequence ID" value="NZ_JAQSVD010000021.1"/>
</dbReference>
<name>A0ABT5UVD3_EUBLI</name>
<comment type="caution">
    <text evidence="1">The sequence shown here is derived from an EMBL/GenBank/DDBJ whole genome shotgun (WGS) entry which is preliminary data.</text>
</comment>
<dbReference type="EMBL" id="JAQSVD010000021">
    <property type="protein sequence ID" value="MDE1472841.1"/>
    <property type="molecule type" value="Genomic_DNA"/>
</dbReference>
<protein>
    <submittedName>
        <fullName evidence="1">Uncharacterized protein</fullName>
    </submittedName>
</protein>
<gene>
    <name evidence="1" type="ORF">PTZ04_21495</name>
</gene>
<evidence type="ECO:0000313" key="2">
    <source>
        <dbReference type="Proteomes" id="UP001215087"/>
    </source>
</evidence>